<evidence type="ECO:0000313" key="3">
    <source>
        <dbReference type="Proteomes" id="UP000324091"/>
    </source>
</evidence>
<reference evidence="2 3" key="1">
    <citation type="submission" date="2019-04" db="EMBL/GenBank/DDBJ databases">
        <title>Chromosome genome assembly for Takifugu flavidus.</title>
        <authorList>
            <person name="Xiao S."/>
        </authorList>
    </citation>
    <scope>NUCLEOTIDE SEQUENCE [LARGE SCALE GENOMIC DNA]</scope>
    <source>
        <strain evidence="2">HTHZ2018</strain>
        <tissue evidence="2">Muscle</tissue>
    </source>
</reference>
<dbReference type="AlphaFoldDB" id="A0A5C6NWX8"/>
<gene>
    <name evidence="2" type="ORF">D4764_18G0009930</name>
</gene>
<dbReference type="Proteomes" id="UP000324091">
    <property type="component" value="Chromosome 18"/>
</dbReference>
<evidence type="ECO:0000256" key="1">
    <source>
        <dbReference type="SAM" id="MobiDB-lite"/>
    </source>
</evidence>
<name>A0A5C6NWX8_9TELE</name>
<accession>A0A5C6NWX8</accession>
<dbReference type="EMBL" id="RHFK02000010">
    <property type="protein sequence ID" value="TWW70187.1"/>
    <property type="molecule type" value="Genomic_DNA"/>
</dbReference>
<organism evidence="2 3">
    <name type="scientific">Takifugu flavidus</name>
    <name type="common">sansaifugu</name>
    <dbReference type="NCBI Taxonomy" id="433684"/>
    <lineage>
        <taxon>Eukaryota</taxon>
        <taxon>Metazoa</taxon>
        <taxon>Chordata</taxon>
        <taxon>Craniata</taxon>
        <taxon>Vertebrata</taxon>
        <taxon>Euteleostomi</taxon>
        <taxon>Actinopterygii</taxon>
        <taxon>Neopterygii</taxon>
        <taxon>Teleostei</taxon>
        <taxon>Neoteleostei</taxon>
        <taxon>Acanthomorphata</taxon>
        <taxon>Eupercaria</taxon>
        <taxon>Tetraodontiformes</taxon>
        <taxon>Tetradontoidea</taxon>
        <taxon>Tetraodontidae</taxon>
        <taxon>Takifugu</taxon>
    </lineage>
</organism>
<evidence type="ECO:0000313" key="2">
    <source>
        <dbReference type="EMBL" id="TWW70187.1"/>
    </source>
</evidence>
<comment type="caution">
    <text evidence="2">The sequence shown here is derived from an EMBL/GenBank/DDBJ whole genome shotgun (WGS) entry which is preliminary data.</text>
</comment>
<keyword evidence="3" id="KW-1185">Reference proteome</keyword>
<protein>
    <submittedName>
        <fullName evidence="2">Uncharacterized protein</fullName>
    </submittedName>
</protein>
<sequence>MRPRGARSTRRLHGRTVGGALEHPPRWLISTPLLRSDAPPLAAHYTSSMRAKYLANSRPDPNPDTPPDQ</sequence>
<proteinExistence type="predicted"/>
<feature type="region of interest" description="Disordered" evidence="1">
    <location>
        <begin position="1"/>
        <end position="23"/>
    </location>
</feature>
<feature type="compositionally biased region" description="Basic residues" evidence="1">
    <location>
        <begin position="1"/>
        <end position="14"/>
    </location>
</feature>